<proteinExistence type="predicted"/>
<feature type="transmembrane region" description="Helical" evidence="1">
    <location>
        <begin position="310"/>
        <end position="333"/>
    </location>
</feature>
<dbReference type="InterPro" id="IPR038728">
    <property type="entry name" value="YkvI-like"/>
</dbReference>
<feature type="transmembrane region" description="Helical" evidence="1">
    <location>
        <begin position="265"/>
        <end position="289"/>
    </location>
</feature>
<protein>
    <recommendedName>
        <fullName evidence="4">Spore germination protein</fullName>
    </recommendedName>
</protein>
<sequence>MMKFIRTYLLPGLLFQSVVIAGGYATGRELVEFFLHLGPLAGLLAMAVTTVVWSVVIAVTFELSRVFKSYDYRSFFQVLLGRAWVLFELCYLTLLFLILAIITKASGEMVAAQFDVPSYVGTTVLMFSITLLTFYGSNLIEKVLASWSFVLYVVYFIFLYWGLGQWGDIIFSKLTDPALNDIATSDWFSSGVKYAGYNLAVIPSILFCIRHLSSRKEAIGAGLLAGLLAIIPGICFYLLLVAFYPSIENESVPVTSVLAALDSPWFSLVFNVVIFGTFIETGTALLHAVNERVAAAYQHLNKPLPKSLRPTLALSFLLLASYLGNEFGLINLIAQGYGVLTYGFIALFVVPVLSIGVYKLMTQQDRPI</sequence>
<keyword evidence="1" id="KW-0812">Transmembrane</keyword>
<feature type="transmembrane region" description="Helical" evidence="1">
    <location>
        <begin position="339"/>
        <end position="358"/>
    </location>
</feature>
<gene>
    <name evidence="2" type="ORF">GARC_0033</name>
</gene>
<keyword evidence="3" id="KW-1185">Reference proteome</keyword>
<evidence type="ECO:0000256" key="1">
    <source>
        <dbReference type="SAM" id="Phobius"/>
    </source>
</evidence>
<evidence type="ECO:0000313" key="2">
    <source>
        <dbReference type="EMBL" id="GAC17015.1"/>
    </source>
</evidence>
<feature type="transmembrane region" description="Helical" evidence="1">
    <location>
        <begin position="84"/>
        <end position="104"/>
    </location>
</feature>
<dbReference type="AlphaFoldDB" id="K6Z0N2"/>
<comment type="caution">
    <text evidence="2">The sequence shown here is derived from an EMBL/GenBank/DDBJ whole genome shotgun (WGS) entry which is preliminary data.</text>
</comment>
<dbReference type="eggNOG" id="COG3949">
    <property type="taxonomic scope" value="Bacteria"/>
</dbReference>
<dbReference type="RefSeq" id="WP_007615415.1">
    <property type="nucleotide sequence ID" value="NZ_BAEO01000002.1"/>
</dbReference>
<feature type="transmembrane region" description="Helical" evidence="1">
    <location>
        <begin position="194"/>
        <end position="212"/>
    </location>
</feature>
<evidence type="ECO:0000313" key="3">
    <source>
        <dbReference type="Proteomes" id="UP000006327"/>
    </source>
</evidence>
<dbReference type="EMBL" id="BAEO01000002">
    <property type="protein sequence ID" value="GAC17015.1"/>
    <property type="molecule type" value="Genomic_DNA"/>
</dbReference>
<dbReference type="Proteomes" id="UP000006327">
    <property type="component" value="Unassembled WGS sequence"/>
</dbReference>
<dbReference type="OrthoDB" id="5444697at2"/>
<dbReference type="STRING" id="493475.GARC_0033"/>
<keyword evidence="1" id="KW-0472">Membrane</keyword>
<reference evidence="2 3" key="1">
    <citation type="journal article" date="2017" name="Antonie Van Leeuwenhoek">
        <title>Rhizobium rhizosphaerae sp. nov., a novel species isolated from rice rhizosphere.</title>
        <authorList>
            <person name="Zhao J.J."/>
            <person name="Zhang J."/>
            <person name="Zhang R.J."/>
            <person name="Zhang C.W."/>
            <person name="Yin H.Q."/>
            <person name="Zhang X.X."/>
        </authorList>
    </citation>
    <scope>NUCLEOTIDE SEQUENCE [LARGE SCALE GENOMIC DNA]</scope>
    <source>
        <strain evidence="2 3">BSs20135</strain>
    </source>
</reference>
<feature type="transmembrane region" description="Helical" evidence="1">
    <location>
        <begin position="143"/>
        <end position="163"/>
    </location>
</feature>
<feature type="transmembrane region" description="Helical" evidence="1">
    <location>
        <begin position="116"/>
        <end position="136"/>
    </location>
</feature>
<name>K6Z0N2_9ALTE</name>
<feature type="transmembrane region" description="Helical" evidence="1">
    <location>
        <begin position="41"/>
        <end position="63"/>
    </location>
</feature>
<feature type="transmembrane region" description="Helical" evidence="1">
    <location>
        <begin position="224"/>
        <end position="245"/>
    </location>
</feature>
<accession>K6Z0N2</accession>
<dbReference type="PANTHER" id="PTHR37814:SF1">
    <property type="entry name" value="MEMBRANE PROTEIN"/>
    <property type="match status" value="1"/>
</dbReference>
<evidence type="ECO:0008006" key="4">
    <source>
        <dbReference type="Google" id="ProtNLM"/>
    </source>
</evidence>
<organism evidence="2 3">
    <name type="scientific">Paraglaciecola arctica BSs20135</name>
    <dbReference type="NCBI Taxonomy" id="493475"/>
    <lineage>
        <taxon>Bacteria</taxon>
        <taxon>Pseudomonadati</taxon>
        <taxon>Pseudomonadota</taxon>
        <taxon>Gammaproteobacteria</taxon>
        <taxon>Alteromonadales</taxon>
        <taxon>Alteromonadaceae</taxon>
        <taxon>Paraglaciecola</taxon>
    </lineage>
</organism>
<keyword evidence="1" id="KW-1133">Transmembrane helix</keyword>
<dbReference type="PANTHER" id="PTHR37814">
    <property type="entry name" value="CONSERVED MEMBRANE PROTEIN"/>
    <property type="match status" value="1"/>
</dbReference>